<gene>
    <name evidence="2" type="ORF">V1264_015763</name>
</gene>
<dbReference type="EMBL" id="JBAMIC010000004">
    <property type="protein sequence ID" value="KAK7107937.1"/>
    <property type="molecule type" value="Genomic_DNA"/>
</dbReference>
<organism evidence="2 3">
    <name type="scientific">Littorina saxatilis</name>
    <dbReference type="NCBI Taxonomy" id="31220"/>
    <lineage>
        <taxon>Eukaryota</taxon>
        <taxon>Metazoa</taxon>
        <taxon>Spiralia</taxon>
        <taxon>Lophotrochozoa</taxon>
        <taxon>Mollusca</taxon>
        <taxon>Gastropoda</taxon>
        <taxon>Caenogastropoda</taxon>
        <taxon>Littorinimorpha</taxon>
        <taxon>Littorinoidea</taxon>
        <taxon>Littorinidae</taxon>
        <taxon>Littorina</taxon>
    </lineage>
</organism>
<sequence>MTSSLAKVVVILMTLAQALADCDSNFGPSGTVDCIPIPRYNNEPQWATCLTDAYIQSKSKGRHLCEDRTITYCYYQCMLEILSEEDGPVSPRCSCGNDESSTTTLCPPREIVLPDRCFSPDGTNCGWYRDCLEARFQCSSGADDYGITYAEKYCNLYDDKYQDFSSLGQRWISAVRKCLQVELVPLLRPFECPTCEDIKTRAFNSHSGCYVAPHKNAPSICSLPVQDFWKIFWTVKSAFTSEFVETVFGMLKVLNSCTVAAAQGVADFMTKLVIEVTLPTILEFSKSLRNKRSLAGEHDRPFLNRLTRDAEGSSADYSTAVGSMAKNSRTKRSTGNTTWRGESNASLHYHKIAAEVAKELAQQLGWGSLKIQWFAYGVYAEDANMLKVNVFLADQTLNASSPSAVNLTRVVQQAAESYQDGTIHFNVRGTALPAGRMLGCIDEECQQTFVNTTAPSVAVSLEGGWLMMVLSTSAAALLAERALFWG</sequence>
<dbReference type="Proteomes" id="UP001374579">
    <property type="component" value="Unassembled WGS sequence"/>
</dbReference>
<accession>A0AAN9BLY6</accession>
<dbReference type="AlphaFoldDB" id="A0AAN9BLY6"/>
<feature type="chain" id="PRO_5042932739" evidence="1">
    <location>
        <begin position="21"/>
        <end position="486"/>
    </location>
</feature>
<feature type="signal peptide" evidence="1">
    <location>
        <begin position="1"/>
        <end position="20"/>
    </location>
</feature>
<name>A0AAN9BLY6_9CAEN</name>
<comment type="caution">
    <text evidence="2">The sequence shown here is derived from an EMBL/GenBank/DDBJ whole genome shotgun (WGS) entry which is preliminary data.</text>
</comment>
<evidence type="ECO:0000313" key="2">
    <source>
        <dbReference type="EMBL" id="KAK7107937.1"/>
    </source>
</evidence>
<reference evidence="2 3" key="1">
    <citation type="submission" date="2024-02" db="EMBL/GenBank/DDBJ databases">
        <title>Chromosome-scale genome assembly of the rough periwinkle Littorina saxatilis.</title>
        <authorList>
            <person name="De Jode A."/>
            <person name="Faria R."/>
            <person name="Formenti G."/>
            <person name="Sims Y."/>
            <person name="Smith T.P."/>
            <person name="Tracey A."/>
            <person name="Wood J.M.D."/>
            <person name="Zagrodzka Z.B."/>
            <person name="Johannesson K."/>
            <person name="Butlin R.K."/>
            <person name="Leder E.H."/>
        </authorList>
    </citation>
    <scope>NUCLEOTIDE SEQUENCE [LARGE SCALE GENOMIC DNA]</scope>
    <source>
        <strain evidence="2">Snail1</strain>
        <tissue evidence="2">Muscle</tissue>
    </source>
</reference>
<keyword evidence="1" id="KW-0732">Signal</keyword>
<keyword evidence="3" id="KW-1185">Reference proteome</keyword>
<evidence type="ECO:0000256" key="1">
    <source>
        <dbReference type="SAM" id="SignalP"/>
    </source>
</evidence>
<evidence type="ECO:0000313" key="3">
    <source>
        <dbReference type="Proteomes" id="UP001374579"/>
    </source>
</evidence>
<proteinExistence type="predicted"/>
<protein>
    <submittedName>
        <fullName evidence="2">Uncharacterized protein</fullName>
    </submittedName>
</protein>